<feature type="compositionally biased region" description="Polar residues" evidence="1">
    <location>
        <begin position="155"/>
        <end position="191"/>
    </location>
</feature>
<accession>A0AAD4S5I0</accession>
<organism evidence="3 4">
    <name type="scientific">Papaver atlanticum</name>
    <dbReference type="NCBI Taxonomy" id="357466"/>
    <lineage>
        <taxon>Eukaryota</taxon>
        <taxon>Viridiplantae</taxon>
        <taxon>Streptophyta</taxon>
        <taxon>Embryophyta</taxon>
        <taxon>Tracheophyta</taxon>
        <taxon>Spermatophyta</taxon>
        <taxon>Magnoliopsida</taxon>
        <taxon>Ranunculales</taxon>
        <taxon>Papaveraceae</taxon>
        <taxon>Papaveroideae</taxon>
        <taxon>Papaver</taxon>
    </lineage>
</organism>
<feature type="compositionally biased region" description="Basic residues" evidence="1">
    <location>
        <begin position="379"/>
        <end position="389"/>
    </location>
</feature>
<reference evidence="3" key="1">
    <citation type="submission" date="2022-04" db="EMBL/GenBank/DDBJ databases">
        <title>A functionally conserved STORR gene fusion in Papaver species that diverged 16.8 million years ago.</title>
        <authorList>
            <person name="Catania T."/>
        </authorList>
    </citation>
    <scope>NUCLEOTIDE SEQUENCE</scope>
    <source>
        <strain evidence="3">S-188037</strain>
    </source>
</reference>
<feature type="compositionally biased region" description="Polar residues" evidence="1">
    <location>
        <begin position="9"/>
        <end position="22"/>
    </location>
</feature>
<feature type="compositionally biased region" description="Polar residues" evidence="1">
    <location>
        <begin position="202"/>
        <end position="211"/>
    </location>
</feature>
<feature type="compositionally biased region" description="Polar residues" evidence="1">
    <location>
        <begin position="318"/>
        <end position="328"/>
    </location>
</feature>
<feature type="region of interest" description="Disordered" evidence="1">
    <location>
        <begin position="371"/>
        <end position="415"/>
    </location>
</feature>
<dbReference type="EMBL" id="JAJJMB010014022">
    <property type="protein sequence ID" value="KAI3863920.1"/>
    <property type="molecule type" value="Genomic_DNA"/>
</dbReference>
<feature type="compositionally biased region" description="Basic and acidic residues" evidence="1">
    <location>
        <begin position="126"/>
        <end position="135"/>
    </location>
</feature>
<evidence type="ECO:0000256" key="1">
    <source>
        <dbReference type="SAM" id="MobiDB-lite"/>
    </source>
</evidence>
<evidence type="ECO:0000259" key="2">
    <source>
        <dbReference type="PROSITE" id="PS50250"/>
    </source>
</evidence>
<feature type="compositionally biased region" description="Polar residues" evidence="1">
    <location>
        <begin position="73"/>
        <end position="92"/>
    </location>
</feature>
<keyword evidence="4" id="KW-1185">Reference proteome</keyword>
<dbReference type="Gene3D" id="1.25.40.990">
    <property type="match status" value="1"/>
</dbReference>
<evidence type="ECO:0000313" key="3">
    <source>
        <dbReference type="EMBL" id="KAI3863920.1"/>
    </source>
</evidence>
<feature type="compositionally biased region" description="Polar residues" evidence="1">
    <location>
        <begin position="279"/>
        <end position="289"/>
    </location>
</feature>
<feature type="region of interest" description="Disordered" evidence="1">
    <location>
        <begin position="266"/>
        <end position="353"/>
    </location>
</feature>
<dbReference type="PROSITE" id="PS50250">
    <property type="entry name" value="PCI"/>
    <property type="match status" value="1"/>
</dbReference>
<protein>
    <recommendedName>
        <fullName evidence="2">PCI domain-containing protein</fullName>
    </recommendedName>
</protein>
<dbReference type="GO" id="GO:0005737">
    <property type="term" value="C:cytoplasm"/>
    <property type="evidence" value="ECO:0007669"/>
    <property type="project" value="TreeGrafter"/>
</dbReference>
<feature type="domain" description="PCI" evidence="2">
    <location>
        <begin position="621"/>
        <end position="798"/>
    </location>
</feature>
<comment type="caution">
    <text evidence="3">The sequence shown here is derived from an EMBL/GenBank/DDBJ whole genome shotgun (WGS) entry which is preliminary data.</text>
</comment>
<feature type="region of interest" description="Disordered" evidence="1">
    <location>
        <begin position="992"/>
        <end position="1019"/>
    </location>
</feature>
<dbReference type="InterPro" id="IPR045107">
    <property type="entry name" value="SAC3/GANP/THP3"/>
</dbReference>
<feature type="compositionally biased region" description="Acidic residues" evidence="1">
    <location>
        <begin position="1005"/>
        <end position="1019"/>
    </location>
</feature>
<dbReference type="InterPro" id="IPR005062">
    <property type="entry name" value="SAC3/GANP/THP3_conserved"/>
</dbReference>
<dbReference type="Proteomes" id="UP001202328">
    <property type="component" value="Unassembled WGS sequence"/>
</dbReference>
<feature type="compositionally biased region" description="Low complexity" evidence="1">
    <location>
        <begin position="26"/>
        <end position="40"/>
    </location>
</feature>
<dbReference type="GO" id="GO:0070390">
    <property type="term" value="C:transcription export complex 2"/>
    <property type="evidence" value="ECO:0007669"/>
    <property type="project" value="TreeGrafter"/>
</dbReference>
<dbReference type="Pfam" id="PF03399">
    <property type="entry name" value="SAC3_GANP"/>
    <property type="match status" value="1"/>
</dbReference>
<feature type="compositionally biased region" description="Polar residues" evidence="1">
    <location>
        <begin position="228"/>
        <end position="242"/>
    </location>
</feature>
<name>A0AAD4S5I0_9MAGN</name>
<dbReference type="GO" id="GO:0006406">
    <property type="term" value="P:mRNA export from nucleus"/>
    <property type="evidence" value="ECO:0007669"/>
    <property type="project" value="TreeGrafter"/>
</dbReference>
<dbReference type="FunFam" id="1.25.40.990:FF:000004">
    <property type="entry name" value="Putative peptidase C48 domain family protein"/>
    <property type="match status" value="1"/>
</dbReference>
<gene>
    <name evidence="3" type="ORF">MKW98_031512</name>
</gene>
<feature type="non-terminal residue" evidence="3">
    <location>
        <position position="1679"/>
    </location>
</feature>
<dbReference type="PANTHER" id="PTHR12436:SF17">
    <property type="entry name" value="SAC3 FAMILY PROTEIN B"/>
    <property type="match status" value="1"/>
</dbReference>
<feature type="compositionally biased region" description="Basic and acidic residues" evidence="1">
    <location>
        <begin position="329"/>
        <end position="340"/>
    </location>
</feature>
<feature type="region of interest" description="Disordered" evidence="1">
    <location>
        <begin position="1"/>
        <end position="249"/>
    </location>
</feature>
<proteinExistence type="predicted"/>
<evidence type="ECO:0000313" key="4">
    <source>
        <dbReference type="Proteomes" id="UP001202328"/>
    </source>
</evidence>
<dbReference type="InterPro" id="IPR000717">
    <property type="entry name" value="PCI_dom"/>
</dbReference>
<sequence length="1679" mass="188269">LTGGRLGTPGTSFSTDFNNNRVSEVPQRFQSPPQRFQSSPLDGGGNNSNGRGVFRPSGEALRPTSAVSPPGWVNQSNDGSTFQTHQRFSTSELYPGSRSVAPRISAGPVNPQAPKRNRSPPFPNEGRQEDFDERPTLMPTLSPPGWVSHSKVPTDGSSFQSHQRSSPVEPNLGSRNAATNITARPVNSQVPKRNRSPPFRSEMSTQESTVGFTGRLGTPTDLRHSPPHNGSSINPQRMSSPTFGGRGIVSYEDLDQPEEVQMSNTIGASIRDPRGNRSPPLQSSSNVYSRDSGAPHNESERSNTMPASFRDPRGNRSPPLQSASNFYSRDSHSPHNESERFASPPDLGNKWDYVSNKQSQQNSSKFIPDLAESAGTRPRSSHVSKRTRSPTHVTDEFLHGTNNDSQDDTERETQAKAKRLARFKVELTEPAESSPDVLRNKQDQAMSERRKVVAEQPMDASGDIILDSEDLESSGALVGVCPDMCPESERRERERKGDLDKFERLEGDRNQTTESLAVKKYNRTAEREVDLIRPLPVLQKTVSYLLDLLDGPYSENFLPLYNFLWDRMRAVRMDLRMQHIFNHDAITMLEQMIRLHIIAMHELCEYTKGEGFSEGFDAHLNIEQMNKTSVELFQMYDDHRKKGTNIPSEREFRGYYALLKLDKHPGYKVEPAELSLDLAKMTPQIRQTPEILFARDVARACRTGNFIAFFRLAQKATYLQACLMHAHFAKLRTQALASLHSGLQNSQGIPIAQVTKWLGVEGEDVERLLEYHGFVIKEFEEPYMVKEGAFLSSDEDFPTKRSQLVLLKKSRTIFEDVSFDQAKLPFKEVKQVGISTKSPKPLQFAKTKSSLDEQMPDLKSYSAKRASQAQPVYSPPKRASQAQTVFEMPTPINPITSNQQWPEVTFSPSIHPSSLFALSPPAMARVTQAETPQVSVEMNPSSFPKVTPLKTMRRAISMERTPLSYVESPGKKSAPLAVVTIPEQNIEVTVIPQKEENEEPIVTGQEEEAAAEEDDDEEEAKLVQQENEAAIAKLKLVLRMWKRRSAKQKQAREQRQLEAIAALNSLSFGPPIRQNKSKLRHAGELNIDRLLTERRERHAVSWSRLNVSEVVATILGERNPDAKCLCWKLILCCQTRSAQTNSAASWLRSKLIGIRNENDDELAVSTPDLSIWKKWTVSNSSEDLCCLSVIRDLGGDKTDDAVAGSGAVVFLASHGLSWELQKTSLNNLLVSLPSNSRAPLLILSDTYEEQVENSSSTIVNKLGLHYIDKTRISSFSVLYLLESQQADNLDGFFSNDRLVEGLQWLADQTPLQPVLRCVKTHELVMGHINRSLELLERKDVSLVGPDECISVFNSVLDRTTKEVSCAADMNYACWPCTEIGLLEEYSDEHRAVQLYLPSAGWSTSSSIEPIISTIQSCELPVFGDDLSWLNHGSDVGEDIQNQKSELEKCLIMYLVHSSKMMDWQLATLEASIMLQKSAHLELHGSSFCIVPRWADIFRRIFNWRLMNLRSGASSVAYVSSNQRVSCSEPCQETSPLKWQPRQTDMRIDSPVSQRADNSMLGESGSTYGLTRPSLDEMVEIGCTPLQRRSNQSTTKAIEPIPMNFDQDDNDILEAATNYGSKESECTESEFTVRQNTYLSHGNDMVVDVKEIPEVNKLDKLLERCNMLQNMIDEKLSIYF</sequence>
<dbReference type="PANTHER" id="PTHR12436">
    <property type="entry name" value="80 KDA MCM3-ASSOCIATED PROTEIN"/>
    <property type="match status" value="1"/>
</dbReference>